<comment type="caution">
    <text evidence="6">The sequence shown here is derived from an EMBL/GenBank/DDBJ whole genome shotgun (WGS) entry which is preliminary data.</text>
</comment>
<evidence type="ECO:0000313" key="6">
    <source>
        <dbReference type="EMBL" id="OAO11848.1"/>
    </source>
</evidence>
<dbReference type="EMBL" id="LXWW01000577">
    <property type="protein sequence ID" value="OAO11848.1"/>
    <property type="molecule type" value="Genomic_DNA"/>
</dbReference>
<dbReference type="GO" id="GO:0016020">
    <property type="term" value="C:membrane"/>
    <property type="evidence" value="ECO:0007669"/>
    <property type="project" value="TreeGrafter"/>
</dbReference>
<comment type="similarity">
    <text evidence="1 4">Belongs to the short-chain dehydrogenases/reductases (SDR) family.</text>
</comment>
<keyword evidence="5" id="KW-0472">Membrane</keyword>
<accession>A0A196S3X2</accession>
<evidence type="ECO:0000256" key="5">
    <source>
        <dbReference type="SAM" id="Phobius"/>
    </source>
</evidence>
<dbReference type="PRINTS" id="PR00081">
    <property type="entry name" value="GDHRDH"/>
</dbReference>
<reference evidence="6 7" key="1">
    <citation type="submission" date="2016-05" db="EMBL/GenBank/DDBJ databases">
        <title>Nuclear genome of Blastocystis sp. subtype 1 NandII.</title>
        <authorList>
            <person name="Gentekaki E."/>
            <person name="Curtis B."/>
            <person name="Stairs C."/>
            <person name="Eme L."/>
            <person name="Herman E."/>
            <person name="Klimes V."/>
            <person name="Arias M.C."/>
            <person name="Elias M."/>
            <person name="Hilliou F."/>
            <person name="Klute M."/>
            <person name="Malik S.-B."/>
            <person name="Pightling A."/>
            <person name="Rachubinski R."/>
            <person name="Salas D."/>
            <person name="Schlacht A."/>
            <person name="Suga H."/>
            <person name="Archibald J."/>
            <person name="Ball S.G."/>
            <person name="Clark G."/>
            <person name="Dacks J."/>
            <person name="Van Der Giezen M."/>
            <person name="Tsaousis A."/>
            <person name="Roger A."/>
        </authorList>
    </citation>
    <scope>NUCLEOTIDE SEQUENCE [LARGE SCALE GENOMIC DNA]</scope>
    <source>
        <strain evidence="7">ATCC 50177 / NandII</strain>
    </source>
</reference>
<keyword evidence="5" id="KW-1133">Transmembrane helix</keyword>
<dbReference type="Gene3D" id="3.40.50.720">
    <property type="entry name" value="NAD(P)-binding Rossmann-like Domain"/>
    <property type="match status" value="1"/>
</dbReference>
<dbReference type="Pfam" id="PF00106">
    <property type="entry name" value="adh_short"/>
    <property type="match status" value="1"/>
</dbReference>
<feature type="transmembrane region" description="Helical" evidence="5">
    <location>
        <begin position="263"/>
        <end position="282"/>
    </location>
</feature>
<protein>
    <submittedName>
        <fullName evidence="6">Short chain dehydrogenase</fullName>
    </submittedName>
</protein>
<keyword evidence="7" id="KW-1185">Reference proteome</keyword>
<comment type="function">
    <text evidence="3">Putative oxidoreductase.</text>
</comment>
<evidence type="ECO:0000256" key="4">
    <source>
        <dbReference type="RuleBase" id="RU000363"/>
    </source>
</evidence>
<gene>
    <name evidence="6" type="ORF">AV274_6461</name>
</gene>
<dbReference type="InterPro" id="IPR020904">
    <property type="entry name" value="Sc_DH/Rdtase_CS"/>
</dbReference>
<keyword evidence="5" id="KW-0812">Transmembrane</keyword>
<evidence type="ECO:0000313" key="7">
    <source>
        <dbReference type="Proteomes" id="UP000078348"/>
    </source>
</evidence>
<evidence type="ECO:0000256" key="2">
    <source>
        <dbReference type="ARBA" id="ARBA00023002"/>
    </source>
</evidence>
<dbReference type="PANTHER" id="PTHR44196:SF1">
    <property type="entry name" value="DEHYDROGENASE_REDUCTASE SDR FAMILY MEMBER 7B"/>
    <property type="match status" value="1"/>
</dbReference>
<sequence length="299" mass="32351">METGLVISIAVVILSAAVYLFIKSKKQISDASRVVWVIGASSGIGKEVAIQYAVAGKKVVLSSRSEGKLKEVQQEIIKRTSKPESEYPIVLVDVEKDEEFPSAVDKVLNLCGSIDVLVIGSGLGIRAFNDETTPEVEKKMMQTNFMGPILLAKAALPSMRKQHAGTVVFISSIQGLLAIPVRSSYSGAKHALQGYCDSLRAEEAANGVNILTVSPAYVKTNHSLNSITGSGASYNKMDSNTKKGMEPGELAEMIRRAVAERRGNLVVAPFYMKAVVVLQYLFPSIIDMAMRKKAQKARQ</sequence>
<organism evidence="6 7">
    <name type="scientific">Blastocystis sp. subtype 1 (strain ATCC 50177 / NandII)</name>
    <dbReference type="NCBI Taxonomy" id="478820"/>
    <lineage>
        <taxon>Eukaryota</taxon>
        <taxon>Sar</taxon>
        <taxon>Stramenopiles</taxon>
        <taxon>Bigyra</taxon>
        <taxon>Opalozoa</taxon>
        <taxon>Opalinata</taxon>
        <taxon>Blastocystidae</taxon>
        <taxon>Blastocystis</taxon>
    </lineage>
</organism>
<evidence type="ECO:0000256" key="1">
    <source>
        <dbReference type="ARBA" id="ARBA00006484"/>
    </source>
</evidence>
<dbReference type="InterPro" id="IPR002347">
    <property type="entry name" value="SDR_fam"/>
</dbReference>
<name>A0A196S3X2_BLAHN</name>
<dbReference type="Proteomes" id="UP000078348">
    <property type="component" value="Unassembled WGS sequence"/>
</dbReference>
<dbReference type="STRING" id="478820.A0A196S3X2"/>
<dbReference type="AlphaFoldDB" id="A0A196S3X2"/>
<dbReference type="PROSITE" id="PS00061">
    <property type="entry name" value="ADH_SHORT"/>
    <property type="match status" value="1"/>
</dbReference>
<keyword evidence="2" id="KW-0560">Oxidoreductase</keyword>
<dbReference type="OrthoDB" id="5307821at2759"/>
<dbReference type="SUPFAM" id="SSF51735">
    <property type="entry name" value="NAD(P)-binding Rossmann-fold domains"/>
    <property type="match status" value="1"/>
</dbReference>
<dbReference type="InterPro" id="IPR036291">
    <property type="entry name" value="NAD(P)-bd_dom_sf"/>
</dbReference>
<proteinExistence type="inferred from homology"/>
<dbReference type="PANTHER" id="PTHR44196">
    <property type="entry name" value="DEHYDROGENASE/REDUCTASE SDR FAMILY MEMBER 7B"/>
    <property type="match status" value="1"/>
</dbReference>
<dbReference type="PRINTS" id="PR00080">
    <property type="entry name" value="SDRFAMILY"/>
</dbReference>
<evidence type="ECO:0000256" key="3">
    <source>
        <dbReference type="ARBA" id="ARBA00037096"/>
    </source>
</evidence>
<dbReference type="GO" id="GO:0016491">
    <property type="term" value="F:oxidoreductase activity"/>
    <property type="evidence" value="ECO:0007669"/>
    <property type="project" value="UniProtKB-KW"/>
</dbReference>
<feature type="transmembrane region" description="Helical" evidence="5">
    <location>
        <begin position="6"/>
        <end position="22"/>
    </location>
</feature>